<dbReference type="PROSITE" id="PS50812">
    <property type="entry name" value="PWWP"/>
    <property type="match status" value="1"/>
</dbReference>
<evidence type="ECO:0000259" key="6">
    <source>
        <dbReference type="PROSITE" id="PS50812"/>
    </source>
</evidence>
<evidence type="ECO:0000313" key="7">
    <source>
        <dbReference type="EMBL" id="MBW36977.1"/>
    </source>
</evidence>
<dbReference type="SMART" id="SM00293">
    <property type="entry name" value="PWWP"/>
    <property type="match status" value="1"/>
</dbReference>
<feature type="domain" description="PWWP" evidence="6">
    <location>
        <begin position="10"/>
        <end position="60"/>
    </location>
</feature>
<feature type="compositionally biased region" description="Basic and acidic residues" evidence="5">
    <location>
        <begin position="389"/>
        <end position="401"/>
    </location>
</feature>
<dbReference type="InterPro" id="IPR021567">
    <property type="entry name" value="LEDGF_IBD"/>
</dbReference>
<sequence>MATSKNSFGVGDLVFAKVKGYPAWPAKIMRIEKTKYNVYFYGTGETANIKMDNLFLYGEEAKEKFVSEKIMKRKGFKEALIQIESAMLGQDSCPISYDVAIVRSSMDSPVPNEDNEARNQSDPFVDSYVTKESKPFALAKQMPANGKGPLLKTIKKEPRELPTADVKSSADEEKELMSRSGRKIKMKRFTDRDGEESAQNGTSPKKKAPNVQIKTEQTRAMTDKSKPDPFDNISSERMVFLTRERELVECVLEMKTTVKYIGANAERCIEYLDKFQDLKITPTMLKKNPNCVEVIKMLRFYIGNADAWNMDDKQRVKFDYLAKQIRAKADHIYSLFPAMFPELDKDVPFWPAFEELVAKFGQATKHLSPEELYLLVDEAEIAAQAEESAPQKELEADKVGEPETSYNTSFTVSYVDEQE</sequence>
<proteinExistence type="inferred from homology"/>
<keyword evidence="4" id="KW-0539">Nucleus</keyword>
<keyword evidence="3" id="KW-0175">Coiled coil</keyword>
<dbReference type="AlphaFoldDB" id="A0A2M4A857"/>
<accession>A0A2M4A857</accession>
<protein>
    <submittedName>
        <fullName evidence="7">Putative transcription coactivator</fullName>
    </submittedName>
</protein>
<dbReference type="GO" id="GO:0005634">
    <property type="term" value="C:nucleus"/>
    <property type="evidence" value="ECO:0007669"/>
    <property type="project" value="UniProtKB-SubCell"/>
</dbReference>
<evidence type="ECO:0000256" key="5">
    <source>
        <dbReference type="SAM" id="MobiDB-lite"/>
    </source>
</evidence>
<dbReference type="SUPFAM" id="SSF63748">
    <property type="entry name" value="Tudor/PWWP/MBT"/>
    <property type="match status" value="1"/>
</dbReference>
<feature type="region of interest" description="Disordered" evidence="5">
    <location>
        <begin position="386"/>
        <end position="410"/>
    </location>
</feature>
<organism evidence="7">
    <name type="scientific">Anopheles triannulatus</name>
    <dbReference type="NCBI Taxonomy" id="58253"/>
    <lineage>
        <taxon>Eukaryota</taxon>
        <taxon>Metazoa</taxon>
        <taxon>Ecdysozoa</taxon>
        <taxon>Arthropoda</taxon>
        <taxon>Hexapoda</taxon>
        <taxon>Insecta</taxon>
        <taxon>Pterygota</taxon>
        <taxon>Neoptera</taxon>
        <taxon>Endopterygota</taxon>
        <taxon>Diptera</taxon>
        <taxon>Nematocera</taxon>
        <taxon>Culicoidea</taxon>
        <taxon>Culicidae</taxon>
        <taxon>Anophelinae</taxon>
        <taxon>Anopheles</taxon>
    </lineage>
</organism>
<feature type="compositionally biased region" description="Basic and acidic residues" evidence="5">
    <location>
        <begin position="155"/>
        <end position="177"/>
    </location>
</feature>
<comment type="subcellular location">
    <subcellularLocation>
        <location evidence="1">Nucleus</location>
    </subcellularLocation>
</comment>
<evidence type="ECO:0000256" key="1">
    <source>
        <dbReference type="ARBA" id="ARBA00004123"/>
    </source>
</evidence>
<dbReference type="SUPFAM" id="SSF140576">
    <property type="entry name" value="HIV integrase-binding domain"/>
    <property type="match status" value="1"/>
</dbReference>
<comment type="similarity">
    <text evidence="2">Belongs to the HDGF family.</text>
</comment>
<dbReference type="Gene3D" id="2.30.30.140">
    <property type="match status" value="1"/>
</dbReference>
<feature type="region of interest" description="Disordered" evidence="5">
    <location>
        <begin position="155"/>
        <end position="229"/>
    </location>
</feature>
<reference evidence="7" key="1">
    <citation type="submission" date="2018-01" db="EMBL/GenBank/DDBJ databases">
        <title>An insight into the sialome of Amazonian anophelines.</title>
        <authorList>
            <person name="Ribeiro J.M."/>
            <person name="Scarpassa V."/>
            <person name="Calvo E."/>
        </authorList>
    </citation>
    <scope>NUCLEOTIDE SEQUENCE</scope>
    <source>
        <tissue evidence="7">Salivary glands</tissue>
    </source>
</reference>
<dbReference type="InterPro" id="IPR000313">
    <property type="entry name" value="PWWP_dom"/>
</dbReference>
<dbReference type="Pfam" id="PF00855">
    <property type="entry name" value="PWWP"/>
    <property type="match status" value="1"/>
</dbReference>
<dbReference type="Gene3D" id="1.20.930.10">
    <property type="entry name" value="Conserved domain common to transcription factors TFIIS, elongin A, CRSP70"/>
    <property type="match status" value="1"/>
</dbReference>
<evidence type="ECO:0000256" key="2">
    <source>
        <dbReference type="ARBA" id="ARBA00005309"/>
    </source>
</evidence>
<evidence type="ECO:0000256" key="4">
    <source>
        <dbReference type="ARBA" id="ARBA00023242"/>
    </source>
</evidence>
<dbReference type="CDD" id="cd05834">
    <property type="entry name" value="PWWP_HRP"/>
    <property type="match status" value="1"/>
</dbReference>
<dbReference type="PANTHER" id="PTHR12550">
    <property type="entry name" value="HEPATOMA-DERIVED GROWTH FACTOR-RELATED"/>
    <property type="match status" value="1"/>
</dbReference>
<dbReference type="InterPro" id="IPR035441">
    <property type="entry name" value="TFIIS/LEDGF_dom_sf"/>
</dbReference>
<name>A0A2M4A857_9DIPT</name>
<evidence type="ECO:0000256" key="3">
    <source>
        <dbReference type="ARBA" id="ARBA00023054"/>
    </source>
</evidence>
<dbReference type="Pfam" id="PF11467">
    <property type="entry name" value="LEDGF"/>
    <property type="match status" value="1"/>
</dbReference>
<dbReference type="PANTHER" id="PTHR12550:SF70">
    <property type="entry name" value="JIL-1 ANCHORING AND STABILIZING PROTEIN, ISOFORM A"/>
    <property type="match status" value="1"/>
</dbReference>
<dbReference type="InterPro" id="IPR036218">
    <property type="entry name" value="HIVI-bd_sf"/>
</dbReference>
<dbReference type="EMBL" id="GGFK01003656">
    <property type="protein sequence ID" value="MBW36977.1"/>
    <property type="molecule type" value="Transcribed_RNA"/>
</dbReference>